<protein>
    <submittedName>
        <fullName evidence="3">HAM group protein</fullName>
    </submittedName>
</protein>
<dbReference type="EMBL" id="ASPP01049115">
    <property type="protein sequence ID" value="ETN97628.1"/>
    <property type="molecule type" value="Genomic_DNA"/>
</dbReference>
<feature type="transmembrane region" description="Helical" evidence="2">
    <location>
        <begin position="7"/>
        <end position="28"/>
    </location>
</feature>
<dbReference type="Proteomes" id="UP000023152">
    <property type="component" value="Unassembled WGS sequence"/>
</dbReference>
<keyword evidence="2" id="KW-0472">Membrane</keyword>
<reference evidence="3 4" key="1">
    <citation type="journal article" date="2013" name="Curr. Biol.">
        <title>The Genome of the Foraminiferan Reticulomyxa filosa.</title>
        <authorList>
            <person name="Glockner G."/>
            <person name="Hulsmann N."/>
            <person name="Schleicher M."/>
            <person name="Noegel A.A."/>
            <person name="Eichinger L."/>
            <person name="Gallinger C."/>
            <person name="Pawlowski J."/>
            <person name="Sierra R."/>
            <person name="Euteneuer U."/>
            <person name="Pillet L."/>
            <person name="Moustafa A."/>
            <person name="Platzer M."/>
            <person name="Groth M."/>
            <person name="Szafranski K."/>
            <person name="Schliwa M."/>
        </authorList>
    </citation>
    <scope>NUCLEOTIDE SEQUENCE [LARGE SCALE GENOMIC DNA]</scope>
</reference>
<proteinExistence type="predicted"/>
<comment type="caution">
    <text evidence="3">The sequence shown here is derived from an EMBL/GenBank/DDBJ whole genome shotgun (WGS) entry which is preliminary data.</text>
</comment>
<evidence type="ECO:0000256" key="1">
    <source>
        <dbReference type="SAM" id="MobiDB-lite"/>
    </source>
</evidence>
<evidence type="ECO:0000256" key="2">
    <source>
        <dbReference type="SAM" id="Phobius"/>
    </source>
</evidence>
<gene>
    <name evidence="3" type="ORF">RFI_39901</name>
</gene>
<evidence type="ECO:0000313" key="3">
    <source>
        <dbReference type="EMBL" id="ETN97628.1"/>
    </source>
</evidence>
<sequence>EEKKKILYSLGKFFICLNFFGLIIIHFAREESDFVFPNFTLLFRFVLPFLTFLLELFQVQTKMSSVVTEKDICTVCMEEIEPSKMSVTPCGHKTMYLSSGPEDNEEESSGFPSDFDTDTVVEFVAHGTEMKEEKKEADDNPETLLLGTVASEIIIISDDEEKEVKIKEEENDADDEEEEEEETESESEETMEPSLELDVGGPAVVEKKVEEKIP</sequence>
<evidence type="ECO:0000313" key="4">
    <source>
        <dbReference type="Proteomes" id="UP000023152"/>
    </source>
</evidence>
<keyword evidence="2" id="KW-0812">Transmembrane</keyword>
<name>X6L893_RETFI</name>
<organism evidence="3 4">
    <name type="scientific">Reticulomyxa filosa</name>
    <dbReference type="NCBI Taxonomy" id="46433"/>
    <lineage>
        <taxon>Eukaryota</taxon>
        <taxon>Sar</taxon>
        <taxon>Rhizaria</taxon>
        <taxon>Retaria</taxon>
        <taxon>Foraminifera</taxon>
        <taxon>Monothalamids</taxon>
        <taxon>Reticulomyxidae</taxon>
        <taxon>Reticulomyxa</taxon>
    </lineage>
</organism>
<keyword evidence="2" id="KW-1133">Transmembrane helix</keyword>
<feature type="compositionally biased region" description="Acidic residues" evidence="1">
    <location>
        <begin position="169"/>
        <end position="191"/>
    </location>
</feature>
<accession>X6L893</accession>
<feature type="region of interest" description="Disordered" evidence="1">
    <location>
        <begin position="158"/>
        <end position="214"/>
    </location>
</feature>
<feature type="transmembrane region" description="Helical" evidence="2">
    <location>
        <begin position="34"/>
        <end position="54"/>
    </location>
</feature>
<feature type="non-terminal residue" evidence="3">
    <location>
        <position position="1"/>
    </location>
</feature>
<dbReference type="AlphaFoldDB" id="X6L893"/>
<feature type="non-terminal residue" evidence="3">
    <location>
        <position position="214"/>
    </location>
</feature>
<feature type="compositionally biased region" description="Basic and acidic residues" evidence="1">
    <location>
        <begin position="205"/>
        <end position="214"/>
    </location>
</feature>
<keyword evidence="4" id="KW-1185">Reference proteome</keyword>